<accession>M1TRI5</accession>
<evidence type="ECO:0000313" key="3">
    <source>
        <dbReference type="Proteomes" id="UP000011760"/>
    </source>
</evidence>
<dbReference type="KEGG" id="ccn:H924_07295"/>
<dbReference type="Proteomes" id="UP000011760">
    <property type="component" value="Chromosome"/>
</dbReference>
<feature type="compositionally biased region" description="Pro residues" evidence="1">
    <location>
        <begin position="57"/>
        <end position="72"/>
    </location>
</feature>
<feature type="region of interest" description="Disordered" evidence="1">
    <location>
        <begin position="35"/>
        <end position="74"/>
    </location>
</feature>
<dbReference type="RefSeq" id="WP_015651332.1">
    <property type="nucleotide sequence ID" value="NC_020506.1"/>
</dbReference>
<evidence type="ECO:0000256" key="1">
    <source>
        <dbReference type="SAM" id="MobiDB-lite"/>
    </source>
</evidence>
<gene>
    <name evidence="2" type="ORF">H924_07295</name>
</gene>
<dbReference type="OrthoDB" id="4428124at2"/>
<dbReference type="EMBL" id="CP004354">
    <property type="protein sequence ID" value="AGG66901.1"/>
    <property type="molecule type" value="Genomic_DNA"/>
</dbReference>
<proteinExistence type="predicted"/>
<dbReference type="eggNOG" id="ENOG5032AH2">
    <property type="taxonomic scope" value="Bacteria"/>
</dbReference>
<dbReference type="PATRIC" id="fig|1121353.3.peg.1487"/>
<reference evidence="2 3" key="1">
    <citation type="submission" date="2013-02" db="EMBL/GenBank/DDBJ databases">
        <title>The complete genome sequence of Corynebacterium callunae DSM 20147.</title>
        <authorList>
            <person name="Ruckert C."/>
            <person name="Albersmeier A."/>
            <person name="Kalinowski J."/>
        </authorList>
    </citation>
    <scope>NUCLEOTIDE SEQUENCE [LARGE SCALE GENOMIC DNA]</scope>
    <source>
        <strain evidence="2 3">DSM 20147</strain>
    </source>
</reference>
<dbReference type="STRING" id="1121353.H924_07295"/>
<evidence type="ECO:0000313" key="2">
    <source>
        <dbReference type="EMBL" id="AGG66901.1"/>
    </source>
</evidence>
<sequence length="146" mass="15573">MSSWISKSLTLDILAITIDGLTKVFDRINAEPDSVSPWPAQTEAPAPAAAPAVAAPEPTPAAPTTPVQPLPPEIAQEQQEAIDAIDTQKLLTQAQTSLRTIAQTEGTTWITNTLFPHFGVKSLNDIPEERLSEVVTMADSHLPQAA</sequence>
<dbReference type="AlphaFoldDB" id="M1TRI5"/>
<feature type="compositionally biased region" description="Low complexity" evidence="1">
    <location>
        <begin position="39"/>
        <end position="56"/>
    </location>
</feature>
<keyword evidence="3" id="KW-1185">Reference proteome</keyword>
<protein>
    <submittedName>
        <fullName evidence="2">Uncharacterized protein</fullName>
    </submittedName>
</protein>
<organism evidence="2 3">
    <name type="scientific">Corynebacterium callunae DSM 20147</name>
    <dbReference type="NCBI Taxonomy" id="1121353"/>
    <lineage>
        <taxon>Bacteria</taxon>
        <taxon>Bacillati</taxon>
        <taxon>Actinomycetota</taxon>
        <taxon>Actinomycetes</taxon>
        <taxon>Mycobacteriales</taxon>
        <taxon>Corynebacteriaceae</taxon>
        <taxon>Corynebacterium</taxon>
    </lineage>
</organism>
<dbReference type="HOGENOM" id="CLU_1882249_0_0_11"/>
<name>M1TRI5_9CORY</name>